<comment type="similarity">
    <text evidence="10">Belongs to the PlsX family.</text>
</comment>
<dbReference type="NCBIfam" id="TIGR00182">
    <property type="entry name" value="plsX"/>
    <property type="match status" value="1"/>
</dbReference>
<comment type="catalytic activity">
    <reaction evidence="1 10">
        <text>a fatty acyl-[ACP] + phosphate = an acyl phosphate + holo-[ACP]</text>
        <dbReference type="Rhea" id="RHEA:42292"/>
        <dbReference type="Rhea" id="RHEA-COMP:9685"/>
        <dbReference type="Rhea" id="RHEA-COMP:14125"/>
        <dbReference type="ChEBI" id="CHEBI:43474"/>
        <dbReference type="ChEBI" id="CHEBI:59918"/>
        <dbReference type="ChEBI" id="CHEBI:64479"/>
        <dbReference type="ChEBI" id="CHEBI:138651"/>
        <dbReference type="EC" id="2.3.1.274"/>
    </reaction>
</comment>
<dbReference type="SUPFAM" id="SSF53659">
    <property type="entry name" value="Isocitrate/Isopropylmalate dehydrogenase-like"/>
    <property type="match status" value="1"/>
</dbReference>
<dbReference type="Pfam" id="PF02504">
    <property type="entry name" value="FA_synthesis"/>
    <property type="match status" value="1"/>
</dbReference>
<evidence type="ECO:0000256" key="1">
    <source>
        <dbReference type="ARBA" id="ARBA00001232"/>
    </source>
</evidence>
<keyword evidence="2 10" id="KW-0963">Cytoplasm</keyword>
<evidence type="ECO:0000256" key="5">
    <source>
        <dbReference type="ARBA" id="ARBA00023098"/>
    </source>
</evidence>
<organism evidence="11 12">
    <name type="scientific">Candidatus Anaerobutyricum stercoris</name>
    <dbReference type="NCBI Taxonomy" id="2838457"/>
    <lineage>
        <taxon>Bacteria</taxon>
        <taxon>Bacillati</taxon>
        <taxon>Bacillota</taxon>
        <taxon>Clostridia</taxon>
        <taxon>Lachnospirales</taxon>
        <taxon>Lachnospiraceae</taxon>
        <taxon>Anaerobutyricum</taxon>
    </lineage>
</organism>
<gene>
    <name evidence="10 11" type="primary">plsX</name>
    <name evidence="11" type="ORF">H9968_04540</name>
</gene>
<comment type="pathway">
    <text evidence="10">Lipid metabolism; phospholipid metabolism.</text>
</comment>
<dbReference type="EC" id="2.3.1.274" evidence="8 10"/>
<evidence type="ECO:0000256" key="6">
    <source>
        <dbReference type="ARBA" id="ARBA00023209"/>
    </source>
</evidence>
<evidence type="ECO:0000256" key="10">
    <source>
        <dbReference type="HAMAP-Rule" id="MF_00019"/>
    </source>
</evidence>
<evidence type="ECO:0000256" key="2">
    <source>
        <dbReference type="ARBA" id="ARBA00022490"/>
    </source>
</evidence>
<keyword evidence="7 10" id="KW-1208">Phospholipid metabolism</keyword>
<dbReference type="PANTHER" id="PTHR30100">
    <property type="entry name" value="FATTY ACID/PHOSPHOLIPID SYNTHESIS PROTEIN PLSX"/>
    <property type="match status" value="1"/>
</dbReference>
<dbReference type="AlphaFoldDB" id="A0A9D2EK98"/>
<dbReference type="Proteomes" id="UP000824049">
    <property type="component" value="Unassembled WGS sequence"/>
</dbReference>
<dbReference type="HAMAP" id="MF_00019">
    <property type="entry name" value="PlsX"/>
    <property type="match status" value="1"/>
</dbReference>
<keyword evidence="5 10" id="KW-0443">Lipid metabolism</keyword>
<comment type="function">
    <text evidence="10">Catalyzes the reversible formation of acyl-phosphate (acyl-PO(4)) from acyl-[acyl-carrier-protein] (acyl-ACP). This enzyme utilizes acyl-ACP as fatty acyl donor, but not acyl-CoA.</text>
</comment>
<keyword evidence="3 10" id="KW-0444">Lipid biosynthesis</keyword>
<comment type="subcellular location">
    <subcellularLocation>
        <location evidence="10">Cytoplasm</location>
    </subcellularLocation>
    <text evidence="10">Associated with the membrane possibly through PlsY.</text>
</comment>
<dbReference type="GO" id="GO:0043811">
    <property type="term" value="F:phosphate:acyl-[acyl carrier protein] acyltransferase activity"/>
    <property type="evidence" value="ECO:0007669"/>
    <property type="project" value="UniProtKB-UniRule"/>
</dbReference>
<evidence type="ECO:0000313" key="11">
    <source>
        <dbReference type="EMBL" id="HIZ39184.1"/>
    </source>
</evidence>
<dbReference type="GO" id="GO:0008654">
    <property type="term" value="P:phospholipid biosynthetic process"/>
    <property type="evidence" value="ECO:0007669"/>
    <property type="project" value="UniProtKB-KW"/>
</dbReference>
<dbReference type="GO" id="GO:0005737">
    <property type="term" value="C:cytoplasm"/>
    <property type="evidence" value="ECO:0007669"/>
    <property type="project" value="UniProtKB-SubCell"/>
</dbReference>
<dbReference type="PANTHER" id="PTHR30100:SF1">
    <property type="entry name" value="PHOSPHATE ACYLTRANSFERASE"/>
    <property type="match status" value="1"/>
</dbReference>
<accession>A0A9D2EK98</accession>
<dbReference type="PIRSF" id="PIRSF002465">
    <property type="entry name" value="Phsphlp_syn_PlsX"/>
    <property type="match status" value="1"/>
</dbReference>
<dbReference type="InterPro" id="IPR012281">
    <property type="entry name" value="Phospholipid_synth_PlsX-like"/>
</dbReference>
<reference evidence="11" key="2">
    <citation type="submission" date="2021-04" db="EMBL/GenBank/DDBJ databases">
        <authorList>
            <person name="Gilroy R."/>
        </authorList>
    </citation>
    <scope>NUCLEOTIDE SEQUENCE</scope>
    <source>
        <strain evidence="11">CHK179-28034</strain>
    </source>
</reference>
<comment type="caution">
    <text evidence="11">The sequence shown here is derived from an EMBL/GenBank/DDBJ whole genome shotgun (WGS) entry which is preliminary data.</text>
</comment>
<dbReference type="EMBL" id="DXBR01000046">
    <property type="protein sequence ID" value="HIZ39184.1"/>
    <property type="molecule type" value="Genomic_DNA"/>
</dbReference>
<proteinExistence type="inferred from homology"/>
<name>A0A9D2EK98_9FIRM</name>
<evidence type="ECO:0000256" key="9">
    <source>
        <dbReference type="ARBA" id="ARBA00046608"/>
    </source>
</evidence>
<dbReference type="InterPro" id="IPR003664">
    <property type="entry name" value="FA_synthesis"/>
</dbReference>
<dbReference type="Gene3D" id="3.40.718.10">
    <property type="entry name" value="Isopropylmalate Dehydrogenase"/>
    <property type="match status" value="1"/>
</dbReference>
<protein>
    <recommendedName>
        <fullName evidence="8 10">Phosphate acyltransferase</fullName>
        <ecNumber evidence="8 10">2.3.1.274</ecNumber>
    </recommendedName>
    <alternativeName>
        <fullName evidence="10">Acyl-ACP phosphotransacylase</fullName>
    </alternativeName>
    <alternativeName>
        <fullName evidence="10">Acyl-[acyl-carrier-protein]--phosphate acyltransferase</fullName>
    </alternativeName>
    <alternativeName>
        <fullName evidence="10">Phosphate-acyl-ACP acyltransferase</fullName>
    </alternativeName>
</protein>
<evidence type="ECO:0000256" key="7">
    <source>
        <dbReference type="ARBA" id="ARBA00023264"/>
    </source>
</evidence>
<keyword evidence="6 10" id="KW-0594">Phospholipid biosynthesis</keyword>
<keyword evidence="4 10" id="KW-0808">Transferase</keyword>
<sequence>MSFSTVVALDAMGGDNAPGEIVKGAVNAVNERKDIQVQLYGDKDRIEEELGKYTYDSDQIKIVHTTEEISCDESPAAAIKKKKDSSLVVALKAVKNGECDAVVSAGSSGAILVGGQVIVGKCKGVKRAPLAPIVPTEKGISLLIDCGANVDARPEHLVQFAQMGSVYMEHVVGVPNPKVAIVNIGAEEAKGNALVKETYPLLKECPGINFVGSIEARDIPKGDVDVIVTEAFVGNVILKLEEGLAKTMMSVVKKGMMSSLAGKIGGLLAKPSLKRTLKTFDASEHGGAPLLGLKGLVVKIHGSSTAKETKTAILQCVSFKEARINERIMEYLAPAKEEAGEEAR</sequence>
<dbReference type="GO" id="GO:0006633">
    <property type="term" value="P:fatty acid biosynthetic process"/>
    <property type="evidence" value="ECO:0007669"/>
    <property type="project" value="UniProtKB-UniRule"/>
</dbReference>
<evidence type="ECO:0000256" key="8">
    <source>
        <dbReference type="ARBA" id="ARBA00024069"/>
    </source>
</evidence>
<evidence type="ECO:0000313" key="12">
    <source>
        <dbReference type="Proteomes" id="UP000824049"/>
    </source>
</evidence>
<comment type="subunit">
    <text evidence="9 10">Homodimer. Probably interacts with PlsY.</text>
</comment>
<evidence type="ECO:0000256" key="4">
    <source>
        <dbReference type="ARBA" id="ARBA00022679"/>
    </source>
</evidence>
<reference evidence="11" key="1">
    <citation type="journal article" date="2021" name="PeerJ">
        <title>Extensive microbial diversity within the chicken gut microbiome revealed by metagenomics and culture.</title>
        <authorList>
            <person name="Gilroy R."/>
            <person name="Ravi A."/>
            <person name="Getino M."/>
            <person name="Pursley I."/>
            <person name="Horton D.L."/>
            <person name="Alikhan N.F."/>
            <person name="Baker D."/>
            <person name="Gharbi K."/>
            <person name="Hall N."/>
            <person name="Watson M."/>
            <person name="Adriaenssens E.M."/>
            <person name="Foster-Nyarko E."/>
            <person name="Jarju S."/>
            <person name="Secka A."/>
            <person name="Antonio M."/>
            <person name="Oren A."/>
            <person name="Chaudhuri R.R."/>
            <person name="La Ragione R."/>
            <person name="Hildebrand F."/>
            <person name="Pallen M.J."/>
        </authorList>
    </citation>
    <scope>NUCLEOTIDE SEQUENCE</scope>
    <source>
        <strain evidence="11">CHK179-28034</strain>
    </source>
</reference>
<evidence type="ECO:0000256" key="3">
    <source>
        <dbReference type="ARBA" id="ARBA00022516"/>
    </source>
</evidence>
<keyword evidence="11" id="KW-0012">Acyltransferase</keyword>